<protein>
    <submittedName>
        <fullName evidence="1">Uncharacterized protein</fullName>
    </submittedName>
</protein>
<dbReference type="PaxDb" id="5141-EFNCRP00000000259"/>
<dbReference type="KEGG" id="ncr:NCU00391"/>
<evidence type="ECO:0000313" key="2">
    <source>
        <dbReference type="Proteomes" id="UP000001805"/>
    </source>
</evidence>
<dbReference type="OrthoDB" id="10311284at2759"/>
<dbReference type="RefSeq" id="XP_957277.1">
    <property type="nucleotide sequence ID" value="XM_952184.1"/>
</dbReference>
<evidence type="ECO:0000313" key="1">
    <source>
        <dbReference type="EMBL" id="EAA28041.1"/>
    </source>
</evidence>
<name>Q7RYR9_NEUCR</name>
<dbReference type="EMBL" id="CM002238">
    <property type="protein sequence ID" value="EAA28041.1"/>
    <property type="molecule type" value="Genomic_DNA"/>
</dbReference>
<dbReference type="GeneID" id="3873399"/>
<organism evidence="1 2">
    <name type="scientific">Neurospora crassa (strain ATCC 24698 / 74-OR23-1A / CBS 708.71 / DSM 1257 / FGSC 987)</name>
    <dbReference type="NCBI Taxonomy" id="367110"/>
    <lineage>
        <taxon>Eukaryota</taxon>
        <taxon>Fungi</taxon>
        <taxon>Dikarya</taxon>
        <taxon>Ascomycota</taxon>
        <taxon>Pezizomycotina</taxon>
        <taxon>Sordariomycetes</taxon>
        <taxon>Sordariomycetidae</taxon>
        <taxon>Sordariales</taxon>
        <taxon>Sordariaceae</taxon>
        <taxon>Neurospora</taxon>
    </lineage>
</organism>
<accession>Q7RYR9</accession>
<dbReference type="Proteomes" id="UP000001805">
    <property type="component" value="Chromosome 3, Linkage Group III"/>
</dbReference>
<gene>
    <name evidence="1" type="ORF">NCU00391</name>
</gene>
<dbReference type="HOGENOM" id="CLU_179478_0_0_1"/>
<reference evidence="1 2" key="1">
    <citation type="journal article" date="2003" name="Nature">
        <title>The genome sequence of the filamentous fungus Neurospora crassa.</title>
        <authorList>
            <person name="Galagan J.E."/>
            <person name="Calvo S.E."/>
            <person name="Borkovich K.A."/>
            <person name="Selker E.U."/>
            <person name="Read N.D."/>
            <person name="Jaffe D."/>
            <person name="FitzHugh W."/>
            <person name="Ma L.J."/>
            <person name="Smirnov S."/>
            <person name="Purcell S."/>
            <person name="Rehman B."/>
            <person name="Elkins T."/>
            <person name="Engels R."/>
            <person name="Wang S."/>
            <person name="Nielsen C.B."/>
            <person name="Butler J."/>
            <person name="Endrizzi M."/>
            <person name="Qui D."/>
            <person name="Ianakiev P."/>
            <person name="Bell-Pedersen D."/>
            <person name="Nelson M.A."/>
            <person name="Werner-Washburne M."/>
            <person name="Selitrennikoff C.P."/>
            <person name="Kinsey J.A."/>
            <person name="Braun E.L."/>
            <person name="Zelter A."/>
            <person name="Schulte U."/>
            <person name="Kothe G.O."/>
            <person name="Jedd G."/>
            <person name="Mewes W."/>
            <person name="Staben C."/>
            <person name="Marcotte E."/>
            <person name="Greenberg D."/>
            <person name="Roy A."/>
            <person name="Foley K."/>
            <person name="Naylor J."/>
            <person name="Stange-Thomann N."/>
            <person name="Barrett R."/>
            <person name="Gnerre S."/>
            <person name="Kamal M."/>
            <person name="Kamvysselis M."/>
            <person name="Mauceli E."/>
            <person name="Bielke C."/>
            <person name="Rudd S."/>
            <person name="Frishman D."/>
            <person name="Krystofova S."/>
            <person name="Rasmussen C."/>
            <person name="Metzenberg R.L."/>
            <person name="Perkins D.D."/>
            <person name="Kroken S."/>
            <person name="Cogoni C."/>
            <person name="Macino G."/>
            <person name="Catcheside D."/>
            <person name="Li W."/>
            <person name="Pratt R.J."/>
            <person name="Osmani S.A."/>
            <person name="DeSouza C.P."/>
            <person name="Glass L."/>
            <person name="Orbach M.J."/>
            <person name="Berglund J.A."/>
            <person name="Voelker R."/>
            <person name="Yarden O."/>
            <person name="Plamann M."/>
            <person name="Seiler S."/>
            <person name="Dunlap J."/>
            <person name="Radford A."/>
            <person name="Aramayo R."/>
            <person name="Natvig D.O."/>
            <person name="Alex L.A."/>
            <person name="Mannhaupt G."/>
            <person name="Ebbole D.J."/>
            <person name="Freitag M."/>
            <person name="Paulsen I."/>
            <person name="Sachs M.S."/>
            <person name="Lander E.S."/>
            <person name="Nusbaum C."/>
            <person name="Birren B."/>
        </authorList>
    </citation>
    <scope>NUCLEOTIDE SEQUENCE [LARGE SCALE GENOMIC DNA]</scope>
    <source>
        <strain evidence="2">ATCC 24698 / 74-OR23-1A / CBS 708.71 / DSM 1257 / FGSC 987</strain>
    </source>
</reference>
<keyword evidence="2" id="KW-1185">Reference proteome</keyword>
<dbReference type="VEuPathDB" id="FungiDB:NCU00391"/>
<proteinExistence type="predicted"/>
<sequence>MLPPDCAQTPLELWSPMKWTVPWLLKSFGLYSQWRVGDWRKRELPGRSSQLPSFFPSYTALGCQSGLATQSSFLICLWFKPAASSHQLDRTMYLPGLPPPDG</sequence>
<dbReference type="InParanoid" id="Q7RYR9"/>
<dbReference type="AlphaFoldDB" id="Q7RYR9"/>